<dbReference type="RefSeq" id="XP_009172260.1">
    <property type="nucleotide sequence ID" value="XM_009173996.1"/>
</dbReference>
<dbReference type="PANTHER" id="PTHR24248:SF125">
    <property type="entry name" value="DOPAMINE D2-LIKE RECEPTOR"/>
    <property type="match status" value="1"/>
</dbReference>
<dbReference type="KEGG" id="ovi:T265_08249"/>
<accession>A0A074ZKW5</accession>
<dbReference type="EMBL" id="KL596827">
    <property type="protein sequence ID" value="KER24005.1"/>
    <property type="molecule type" value="Genomic_DNA"/>
</dbReference>
<evidence type="ECO:0000256" key="11">
    <source>
        <dbReference type="SAM" id="Phobius"/>
    </source>
</evidence>
<evidence type="ECO:0000256" key="3">
    <source>
        <dbReference type="ARBA" id="ARBA00022692"/>
    </source>
</evidence>
<dbReference type="SUPFAM" id="SSF81321">
    <property type="entry name" value="Family A G protein-coupled receptor-like"/>
    <property type="match status" value="1"/>
</dbReference>
<dbReference type="OrthoDB" id="6358729at2759"/>
<evidence type="ECO:0000313" key="13">
    <source>
        <dbReference type="EMBL" id="KER24005.1"/>
    </source>
</evidence>
<evidence type="ECO:0000256" key="5">
    <source>
        <dbReference type="ARBA" id="ARBA00023040"/>
    </source>
</evidence>
<dbReference type="PANTHER" id="PTHR24248">
    <property type="entry name" value="ADRENERGIC RECEPTOR-RELATED G-PROTEIN COUPLED RECEPTOR"/>
    <property type="match status" value="1"/>
</dbReference>
<dbReference type="GeneID" id="20322428"/>
<evidence type="ECO:0000256" key="2">
    <source>
        <dbReference type="ARBA" id="ARBA00022475"/>
    </source>
</evidence>
<keyword evidence="4 11" id="KW-1133">Transmembrane helix</keyword>
<comment type="subcellular location">
    <subcellularLocation>
        <location evidence="1">Cell membrane</location>
        <topology evidence="1">Multi-pass membrane protein</topology>
    </subcellularLocation>
</comment>
<dbReference type="AlphaFoldDB" id="A0A074ZKW5"/>
<feature type="compositionally biased region" description="Polar residues" evidence="10">
    <location>
        <begin position="193"/>
        <end position="203"/>
    </location>
</feature>
<name>A0A074ZKW5_OPIVI</name>
<keyword evidence="9" id="KW-0807">Transducer</keyword>
<dbReference type="Pfam" id="PF00001">
    <property type="entry name" value="7tm_1"/>
    <property type="match status" value="1"/>
</dbReference>
<dbReference type="InterPro" id="IPR000276">
    <property type="entry name" value="GPCR_Rhodpsn"/>
</dbReference>
<evidence type="ECO:0000256" key="4">
    <source>
        <dbReference type="ARBA" id="ARBA00022989"/>
    </source>
</evidence>
<feature type="transmembrane region" description="Helical" evidence="11">
    <location>
        <begin position="85"/>
        <end position="109"/>
    </location>
</feature>
<evidence type="ECO:0000256" key="8">
    <source>
        <dbReference type="ARBA" id="ARBA00023170"/>
    </source>
</evidence>
<feature type="domain" description="G-protein coupled receptors family 1 profile" evidence="12">
    <location>
        <begin position="100"/>
        <end position="139"/>
    </location>
</feature>
<dbReference type="Gene3D" id="1.20.1070.10">
    <property type="entry name" value="Rhodopsin 7-helix transmembrane proteins"/>
    <property type="match status" value="1"/>
</dbReference>
<proteinExistence type="predicted"/>
<evidence type="ECO:0000256" key="10">
    <source>
        <dbReference type="SAM" id="MobiDB-lite"/>
    </source>
</evidence>
<reference evidence="13 14" key="1">
    <citation type="submission" date="2013-11" db="EMBL/GenBank/DDBJ databases">
        <title>Opisthorchis viverrini - life in the bile duct.</title>
        <authorList>
            <person name="Young N.D."/>
            <person name="Nagarajan N."/>
            <person name="Lin S.J."/>
            <person name="Korhonen P.K."/>
            <person name="Jex A.R."/>
            <person name="Hall R.S."/>
            <person name="Safavi-Hemami H."/>
            <person name="Kaewkong W."/>
            <person name="Bertrand D."/>
            <person name="Gao S."/>
            <person name="Seet Q."/>
            <person name="Wongkham S."/>
            <person name="Teh B.T."/>
            <person name="Wongkham C."/>
            <person name="Intapan P.M."/>
            <person name="Maleewong W."/>
            <person name="Yang X."/>
            <person name="Hu M."/>
            <person name="Wang Z."/>
            <person name="Hofmann A."/>
            <person name="Sternberg P.W."/>
            <person name="Tan P."/>
            <person name="Wang J."/>
            <person name="Gasser R.B."/>
        </authorList>
    </citation>
    <scope>NUCLEOTIDE SEQUENCE [LARGE SCALE GENOMIC DNA]</scope>
</reference>
<evidence type="ECO:0000256" key="9">
    <source>
        <dbReference type="ARBA" id="ARBA00023224"/>
    </source>
</evidence>
<keyword evidence="7" id="KW-1015">Disulfide bond</keyword>
<feature type="region of interest" description="Disordered" evidence="10">
    <location>
        <begin position="168"/>
        <end position="231"/>
    </location>
</feature>
<keyword evidence="5" id="KW-0297">G-protein coupled receptor</keyword>
<dbReference type="GO" id="GO:0005886">
    <property type="term" value="C:plasma membrane"/>
    <property type="evidence" value="ECO:0007669"/>
    <property type="project" value="UniProtKB-SubCell"/>
</dbReference>
<dbReference type="STRING" id="6198.A0A074ZKW5"/>
<evidence type="ECO:0000313" key="14">
    <source>
        <dbReference type="Proteomes" id="UP000054324"/>
    </source>
</evidence>
<feature type="transmembrane region" description="Helical" evidence="11">
    <location>
        <begin position="121"/>
        <end position="143"/>
    </location>
</feature>
<sequence length="231" mass="25849">MTFTKFEFCRTGTSPTVERLDEAQITGAFPALFTQGFSYPITAEEAHRLQANMNQTFHTVIWTTEFVPTSPSPNTTVSVPHSYQYWALILFIFPLVTVFGNMLVVLSVIREANLHTATNYFIVSLAGADISLAVLVMPMSAWVESTRGKFLLMLMYGRHPCLPVDQEIGSGPATRLSPEEIEEERRRARENLTAVQERTGQKTASRKARPLPIGTKVKWKDRQNPGRSGLG</sequence>
<evidence type="ECO:0000256" key="1">
    <source>
        <dbReference type="ARBA" id="ARBA00004651"/>
    </source>
</evidence>
<dbReference type="GO" id="GO:0045202">
    <property type="term" value="C:synapse"/>
    <property type="evidence" value="ECO:0007669"/>
    <property type="project" value="GOC"/>
</dbReference>
<keyword evidence="8" id="KW-0675">Receptor</keyword>
<dbReference type="GO" id="GO:0004930">
    <property type="term" value="F:G protein-coupled receptor activity"/>
    <property type="evidence" value="ECO:0007669"/>
    <property type="project" value="UniProtKB-KW"/>
</dbReference>
<keyword evidence="2" id="KW-1003">Cell membrane</keyword>
<dbReference type="InterPro" id="IPR017452">
    <property type="entry name" value="GPCR_Rhodpsn_7TM"/>
</dbReference>
<dbReference type="PROSITE" id="PS50262">
    <property type="entry name" value="G_PROTEIN_RECEP_F1_2"/>
    <property type="match status" value="1"/>
</dbReference>
<protein>
    <recommendedName>
        <fullName evidence="12">G-protein coupled receptors family 1 profile domain-containing protein</fullName>
    </recommendedName>
</protein>
<keyword evidence="3 11" id="KW-0812">Transmembrane</keyword>
<dbReference type="PRINTS" id="PR00237">
    <property type="entry name" value="GPCRRHODOPSN"/>
</dbReference>
<evidence type="ECO:0000256" key="7">
    <source>
        <dbReference type="ARBA" id="ARBA00023157"/>
    </source>
</evidence>
<organism evidence="13 14">
    <name type="scientific">Opisthorchis viverrini</name>
    <name type="common">Southeast Asian liver fluke</name>
    <dbReference type="NCBI Taxonomy" id="6198"/>
    <lineage>
        <taxon>Eukaryota</taxon>
        <taxon>Metazoa</taxon>
        <taxon>Spiralia</taxon>
        <taxon>Lophotrochozoa</taxon>
        <taxon>Platyhelminthes</taxon>
        <taxon>Trematoda</taxon>
        <taxon>Digenea</taxon>
        <taxon>Opisthorchiida</taxon>
        <taxon>Opisthorchiata</taxon>
        <taxon>Opisthorchiidae</taxon>
        <taxon>Opisthorchis</taxon>
    </lineage>
</organism>
<dbReference type="CTD" id="20322428"/>
<gene>
    <name evidence="13" type="ORF">T265_08249</name>
</gene>
<dbReference type="Proteomes" id="UP000054324">
    <property type="component" value="Unassembled WGS sequence"/>
</dbReference>
<evidence type="ECO:0000256" key="6">
    <source>
        <dbReference type="ARBA" id="ARBA00023136"/>
    </source>
</evidence>
<dbReference type="GO" id="GO:0001591">
    <property type="term" value="F:dopamine neurotransmitter receptor activity, coupled via Gi/Go"/>
    <property type="evidence" value="ECO:0007669"/>
    <property type="project" value="TreeGrafter"/>
</dbReference>
<keyword evidence="6 11" id="KW-0472">Membrane</keyword>
<evidence type="ECO:0000259" key="12">
    <source>
        <dbReference type="PROSITE" id="PS50262"/>
    </source>
</evidence>
<keyword evidence="14" id="KW-1185">Reference proteome</keyword>